<accession>A0A7S0I4E4</accession>
<evidence type="ECO:0000313" key="3">
    <source>
        <dbReference type="EMBL" id="CAD8510551.1"/>
    </source>
</evidence>
<proteinExistence type="inferred from homology"/>
<dbReference type="EMBL" id="HBEP01036067">
    <property type="protein sequence ID" value="CAD8510551.1"/>
    <property type="molecule type" value="Transcribed_RNA"/>
</dbReference>
<gene>
    <name evidence="3" type="ORF">PANT1444_LOCUS20418</name>
</gene>
<dbReference type="PANTHER" id="PTHR12828">
    <property type="entry name" value="PROTEASOME MATURATION PROTEIN UMP1"/>
    <property type="match status" value="1"/>
</dbReference>
<dbReference type="InterPro" id="IPR008012">
    <property type="entry name" value="Ump1"/>
</dbReference>
<evidence type="ECO:0000256" key="1">
    <source>
        <dbReference type="ARBA" id="ARBA00023186"/>
    </source>
</evidence>
<organism evidence="3">
    <name type="scientific">Phaeocystis antarctica</name>
    <dbReference type="NCBI Taxonomy" id="33657"/>
    <lineage>
        <taxon>Eukaryota</taxon>
        <taxon>Haptista</taxon>
        <taxon>Haptophyta</taxon>
        <taxon>Prymnesiophyceae</taxon>
        <taxon>Phaeocystales</taxon>
        <taxon>Phaeocystaceae</taxon>
        <taxon>Phaeocystis</taxon>
    </lineage>
</organism>
<keyword evidence="1" id="KW-0143">Chaperone</keyword>
<name>A0A7S0I4E4_9EUKA</name>
<dbReference type="PANTHER" id="PTHR12828:SF3">
    <property type="entry name" value="PROTEASOME MATURATION PROTEIN"/>
    <property type="match status" value="1"/>
</dbReference>
<dbReference type="GO" id="GO:0005737">
    <property type="term" value="C:cytoplasm"/>
    <property type="evidence" value="ECO:0007669"/>
    <property type="project" value="TreeGrafter"/>
</dbReference>
<dbReference type="Pfam" id="PF05348">
    <property type="entry name" value="UMP1"/>
    <property type="match status" value="1"/>
</dbReference>
<dbReference type="GO" id="GO:0043248">
    <property type="term" value="P:proteasome assembly"/>
    <property type="evidence" value="ECO:0007669"/>
    <property type="project" value="InterPro"/>
</dbReference>
<comment type="similarity">
    <text evidence="2">Belongs to the POMP/UMP1 family.</text>
</comment>
<dbReference type="GO" id="GO:0005634">
    <property type="term" value="C:nucleus"/>
    <property type="evidence" value="ECO:0007669"/>
    <property type="project" value="TreeGrafter"/>
</dbReference>
<evidence type="ECO:0008006" key="4">
    <source>
        <dbReference type="Google" id="ProtNLM"/>
    </source>
</evidence>
<reference evidence="3" key="1">
    <citation type="submission" date="2021-01" db="EMBL/GenBank/DDBJ databases">
        <authorList>
            <person name="Corre E."/>
            <person name="Pelletier E."/>
            <person name="Niang G."/>
            <person name="Scheremetjew M."/>
            <person name="Finn R."/>
            <person name="Kale V."/>
            <person name="Holt S."/>
            <person name="Cochrane G."/>
            <person name="Meng A."/>
            <person name="Brown T."/>
            <person name="Cohen L."/>
        </authorList>
    </citation>
    <scope>NUCLEOTIDE SEQUENCE</scope>
    <source>
        <strain evidence="3">CCMP1374</strain>
    </source>
</reference>
<dbReference type="AlphaFoldDB" id="A0A7S0I4E4"/>
<evidence type="ECO:0000256" key="2">
    <source>
        <dbReference type="ARBA" id="ARBA00043974"/>
    </source>
</evidence>
<sequence>MVWKSGLVKSPAYRQRHFGSMDTQNGAAQKAAASRAYGAAHAHPIEAIQQDWLRTQLETKHFLMSSVYGSHLPMAMRMEMETLAKVQRLPGLPSSRVGLECLMGRDETIDFEDFLGLPQDSEQEPVDQRFLLEQRHNLLPNVGRCAPNANLGVSRGVSQPRNQAMVKDL</sequence>
<protein>
    <recommendedName>
        <fullName evidence="4">Proteasome maturation protein</fullName>
    </recommendedName>
</protein>